<comment type="caution">
    <text evidence="3">The sequence shown here is derived from an EMBL/GenBank/DDBJ whole genome shotgun (WGS) entry which is preliminary data.</text>
</comment>
<feature type="region of interest" description="Disordered" evidence="1">
    <location>
        <begin position="219"/>
        <end position="255"/>
    </location>
</feature>
<name>A0A9P6QS51_9FUNG</name>
<protein>
    <recommendedName>
        <fullName evidence="2">Interferon-related developmental regulator N-terminal domain-containing protein</fullName>
    </recommendedName>
</protein>
<gene>
    <name evidence="3" type="ORF">BGZ97_007477</name>
</gene>
<dbReference type="Pfam" id="PF05004">
    <property type="entry name" value="IFRD"/>
    <property type="match status" value="1"/>
</dbReference>
<dbReference type="OrthoDB" id="18978at2759"/>
<dbReference type="InterPro" id="IPR007701">
    <property type="entry name" value="Interferon-rel_develop_reg_N"/>
</dbReference>
<keyword evidence="4" id="KW-1185">Reference proteome</keyword>
<feature type="region of interest" description="Disordered" evidence="1">
    <location>
        <begin position="294"/>
        <end position="320"/>
    </location>
</feature>
<evidence type="ECO:0000313" key="4">
    <source>
        <dbReference type="Proteomes" id="UP000823405"/>
    </source>
</evidence>
<feature type="compositionally biased region" description="Basic residues" evidence="1">
    <location>
        <begin position="296"/>
        <end position="305"/>
    </location>
</feature>
<feature type="compositionally biased region" description="Gly residues" evidence="1">
    <location>
        <begin position="219"/>
        <end position="229"/>
    </location>
</feature>
<dbReference type="Proteomes" id="UP000823405">
    <property type="component" value="Unassembled WGS sequence"/>
</dbReference>
<evidence type="ECO:0000313" key="3">
    <source>
        <dbReference type="EMBL" id="KAG0286324.1"/>
    </source>
</evidence>
<feature type="region of interest" description="Disordered" evidence="1">
    <location>
        <begin position="119"/>
        <end position="144"/>
    </location>
</feature>
<dbReference type="AlphaFoldDB" id="A0A9P6QS51"/>
<accession>A0A9P6QS51</accession>
<proteinExistence type="predicted"/>
<feature type="compositionally biased region" description="Acidic residues" evidence="1">
    <location>
        <begin position="122"/>
        <end position="135"/>
    </location>
</feature>
<reference evidence="3" key="1">
    <citation type="journal article" date="2020" name="Fungal Divers.">
        <title>Resolving the Mortierellaceae phylogeny through synthesis of multi-gene phylogenetics and phylogenomics.</title>
        <authorList>
            <person name="Vandepol N."/>
            <person name="Liber J."/>
            <person name="Desiro A."/>
            <person name="Na H."/>
            <person name="Kennedy M."/>
            <person name="Barry K."/>
            <person name="Grigoriev I.V."/>
            <person name="Miller A.N."/>
            <person name="O'Donnell K."/>
            <person name="Stajich J.E."/>
            <person name="Bonito G."/>
        </authorList>
    </citation>
    <scope>NUCLEOTIDE SEQUENCE</scope>
    <source>
        <strain evidence="3">NVP60</strain>
    </source>
</reference>
<evidence type="ECO:0000259" key="2">
    <source>
        <dbReference type="Pfam" id="PF05004"/>
    </source>
</evidence>
<sequence>GENDEEVLTDMAPLLKYTIINHDQPEVKAAASISLFLLPNLGTCLYTLATACYISSTPQPSHLPSYDLLNYLADLVIPKYLPSSTSSSLTAIPPETLVAALESFGLIFAALFGKGSNVSNSDDNDNDSSNEDETDAGSQREKDAQQDLVDVLLNLATDSNRHRSRKDRCAGRSAFRDILKSVDLEGYQDGGVSAEEERPQESLKLKDYTVDFHGWGAGKGHGGHGGGSRLGSRVGSRVGSRAGSRAGSRPPSSLGYYSDTGEDLVAIDHAYLLQQQQQANTRLVDRKYQNTEAAKMRHVQRKKDRGHGGGGAKFFDELEY</sequence>
<organism evidence="3 4">
    <name type="scientific">Linnemannia gamsii</name>
    <dbReference type="NCBI Taxonomy" id="64522"/>
    <lineage>
        <taxon>Eukaryota</taxon>
        <taxon>Fungi</taxon>
        <taxon>Fungi incertae sedis</taxon>
        <taxon>Mucoromycota</taxon>
        <taxon>Mortierellomycotina</taxon>
        <taxon>Mortierellomycetes</taxon>
        <taxon>Mortierellales</taxon>
        <taxon>Mortierellaceae</taxon>
        <taxon>Linnemannia</taxon>
    </lineage>
</organism>
<evidence type="ECO:0000256" key="1">
    <source>
        <dbReference type="SAM" id="MobiDB-lite"/>
    </source>
</evidence>
<feature type="domain" description="Interferon-related developmental regulator N-terminal" evidence="2">
    <location>
        <begin position="109"/>
        <end position="182"/>
    </location>
</feature>
<feature type="compositionally biased region" description="Low complexity" evidence="1">
    <location>
        <begin position="230"/>
        <end position="255"/>
    </location>
</feature>
<dbReference type="EMBL" id="JAAAIN010003329">
    <property type="protein sequence ID" value="KAG0286324.1"/>
    <property type="molecule type" value="Genomic_DNA"/>
</dbReference>
<feature type="non-terminal residue" evidence="3">
    <location>
        <position position="1"/>
    </location>
</feature>